<dbReference type="InterPro" id="IPR052021">
    <property type="entry name" value="Type-I_RS_S_subunit"/>
</dbReference>
<dbReference type="PANTHER" id="PTHR30408:SF12">
    <property type="entry name" value="TYPE I RESTRICTION ENZYME MJAVIII SPECIFICITY SUBUNIT"/>
    <property type="match status" value="1"/>
</dbReference>
<evidence type="ECO:0000313" key="6">
    <source>
        <dbReference type="EMBL" id="PIZ44641.1"/>
    </source>
</evidence>
<evidence type="ECO:0000313" key="7">
    <source>
        <dbReference type="Proteomes" id="UP000230553"/>
    </source>
</evidence>
<keyword evidence="4" id="KW-0175">Coiled coil</keyword>
<dbReference type="Proteomes" id="UP000230553">
    <property type="component" value="Unassembled WGS sequence"/>
</dbReference>
<dbReference type="Pfam" id="PF01420">
    <property type="entry name" value="Methylase_S"/>
    <property type="match status" value="2"/>
</dbReference>
<reference evidence="7" key="1">
    <citation type="submission" date="2017-09" db="EMBL/GenBank/DDBJ databases">
        <title>Depth-based differentiation of microbial function through sediment-hosted aquifers and enrichment of novel symbionts in the deep terrestrial subsurface.</title>
        <authorList>
            <person name="Probst A.J."/>
            <person name="Ladd B."/>
            <person name="Jarett J.K."/>
            <person name="Geller-Mcgrath D.E."/>
            <person name="Sieber C.M.K."/>
            <person name="Emerson J.B."/>
            <person name="Anantharaman K."/>
            <person name="Thomas B.C."/>
            <person name="Malmstrom R."/>
            <person name="Stieglmeier M."/>
            <person name="Klingl A."/>
            <person name="Woyke T."/>
            <person name="Ryan C.M."/>
            <person name="Banfield J.F."/>
        </authorList>
    </citation>
    <scope>NUCLEOTIDE SEQUENCE [LARGE SCALE GENOMIC DNA]</scope>
</reference>
<comment type="similarity">
    <text evidence="1">Belongs to the type-I restriction system S methylase family.</text>
</comment>
<dbReference type="PANTHER" id="PTHR30408">
    <property type="entry name" value="TYPE-1 RESTRICTION ENZYME ECOKI SPECIFICITY PROTEIN"/>
    <property type="match status" value="1"/>
</dbReference>
<gene>
    <name evidence="6" type="ORF">COY31_02095</name>
</gene>
<feature type="coiled-coil region" evidence="4">
    <location>
        <begin position="448"/>
        <end position="479"/>
    </location>
</feature>
<dbReference type="InterPro" id="IPR000055">
    <property type="entry name" value="Restrct_endonuc_typeI_TRD"/>
</dbReference>
<feature type="domain" description="Type I restriction modification DNA specificity" evidence="5">
    <location>
        <begin position="300"/>
        <end position="456"/>
    </location>
</feature>
<dbReference type="GO" id="GO:0009307">
    <property type="term" value="P:DNA restriction-modification system"/>
    <property type="evidence" value="ECO:0007669"/>
    <property type="project" value="UniProtKB-KW"/>
</dbReference>
<feature type="non-terminal residue" evidence="6">
    <location>
        <position position="1"/>
    </location>
</feature>
<accession>A0A2M7TFJ1</accession>
<dbReference type="GO" id="GO:0003677">
    <property type="term" value="F:DNA binding"/>
    <property type="evidence" value="ECO:0007669"/>
    <property type="project" value="UniProtKB-KW"/>
</dbReference>
<keyword evidence="3" id="KW-0238">DNA-binding</keyword>
<organism evidence="6 7">
    <name type="scientific">Candidatus Wolfebacteria bacterium CG_4_10_14_0_2_um_filter_39_18</name>
    <dbReference type="NCBI Taxonomy" id="1975061"/>
    <lineage>
        <taxon>Bacteria</taxon>
        <taxon>Candidatus Wolfeibacteriota</taxon>
    </lineage>
</organism>
<keyword evidence="2" id="KW-0680">Restriction system</keyword>
<sequence length="480" mass="54292">KKAKIRVQKAKITKILMITYSIIQKSQLEGAKRMDAEYYQPEYLDLEKKFAAMETKTLEDISKSIISFGAYSLTSHIEWQESGVPYINVGDIHDGYINFSNVKHISEKVNEILKKSKVDNGQVLLTMAGTIGNAAVAYNLSKSANANQAIAKITPIDNVSPYYLAAFLNSKYGLLQTQREIVSSVQANIFLGPIKKFKIPIFDKKITQEIENKYKDFLEKLENSKSFYAQAENLLLEESGLKNFDEEENPEAEQARYGAGLSSIVNLSEIKLAKRMDAEYFQGKYERLIENVKKQNGKLLGDLVFIKKGFEPGSEEYREEGKLFIRVSSLSKDGIIDKDQKYLSDDLYQKLKNNFEPKIGEILLTKDATPGIAYLVKESIEGIIAGGILRLKVKNDINSEYLTLCINSIIGRMQAERDSGGSVIAHWKPEQIKNILIPILPKQTQQKIADLVQKSHEARKKAKELLEEAKQKVEELMEIL</sequence>
<proteinExistence type="inferred from homology"/>
<evidence type="ECO:0000256" key="1">
    <source>
        <dbReference type="ARBA" id="ARBA00010923"/>
    </source>
</evidence>
<protein>
    <recommendedName>
        <fullName evidence="5">Type I restriction modification DNA specificity domain-containing protein</fullName>
    </recommendedName>
</protein>
<evidence type="ECO:0000259" key="5">
    <source>
        <dbReference type="Pfam" id="PF01420"/>
    </source>
</evidence>
<name>A0A2M7TFJ1_9BACT</name>
<evidence type="ECO:0000256" key="3">
    <source>
        <dbReference type="ARBA" id="ARBA00023125"/>
    </source>
</evidence>
<dbReference type="InterPro" id="IPR044946">
    <property type="entry name" value="Restrct_endonuc_typeI_TRD_sf"/>
</dbReference>
<evidence type="ECO:0000256" key="2">
    <source>
        <dbReference type="ARBA" id="ARBA00022747"/>
    </source>
</evidence>
<dbReference type="AlphaFoldDB" id="A0A2M7TFJ1"/>
<feature type="domain" description="Type I restriction modification DNA specificity" evidence="5">
    <location>
        <begin position="53"/>
        <end position="223"/>
    </location>
</feature>
<evidence type="ECO:0000256" key="4">
    <source>
        <dbReference type="SAM" id="Coils"/>
    </source>
</evidence>
<dbReference type="EMBL" id="PFNM01000040">
    <property type="protein sequence ID" value="PIZ44641.1"/>
    <property type="molecule type" value="Genomic_DNA"/>
</dbReference>
<comment type="caution">
    <text evidence="6">The sequence shown here is derived from an EMBL/GenBank/DDBJ whole genome shotgun (WGS) entry which is preliminary data.</text>
</comment>
<dbReference type="SUPFAM" id="SSF116734">
    <property type="entry name" value="DNA methylase specificity domain"/>
    <property type="match status" value="2"/>
</dbReference>
<dbReference type="Gene3D" id="3.90.220.20">
    <property type="entry name" value="DNA methylase specificity domains"/>
    <property type="match status" value="2"/>
</dbReference>